<dbReference type="RefSeq" id="XP_062628581.1">
    <property type="nucleotide sequence ID" value="XM_062772597.1"/>
</dbReference>
<name>A0AAF0YCX3_9TREE</name>
<protein>
    <submittedName>
        <fullName evidence="2">Uncharacterized protein</fullName>
    </submittedName>
</protein>
<evidence type="ECO:0000256" key="1">
    <source>
        <dbReference type="SAM" id="MobiDB-lite"/>
    </source>
</evidence>
<reference evidence="2" key="1">
    <citation type="submission" date="2023-10" db="EMBL/GenBank/DDBJ databases">
        <authorList>
            <person name="Noh H."/>
        </authorList>
    </citation>
    <scope>NUCLEOTIDE SEQUENCE</scope>
    <source>
        <strain evidence="2">DUCC4014</strain>
    </source>
</reference>
<evidence type="ECO:0000313" key="2">
    <source>
        <dbReference type="EMBL" id="WOO82549.1"/>
    </source>
</evidence>
<organism evidence="2 3">
    <name type="scientific">Vanrija pseudolonga</name>
    <dbReference type="NCBI Taxonomy" id="143232"/>
    <lineage>
        <taxon>Eukaryota</taxon>
        <taxon>Fungi</taxon>
        <taxon>Dikarya</taxon>
        <taxon>Basidiomycota</taxon>
        <taxon>Agaricomycotina</taxon>
        <taxon>Tremellomycetes</taxon>
        <taxon>Trichosporonales</taxon>
        <taxon>Trichosporonaceae</taxon>
        <taxon>Vanrija</taxon>
    </lineage>
</organism>
<dbReference type="Proteomes" id="UP000827549">
    <property type="component" value="Chromosome 4"/>
</dbReference>
<accession>A0AAF0YCX3</accession>
<dbReference type="GeneID" id="87809260"/>
<dbReference type="AlphaFoldDB" id="A0AAF0YCX3"/>
<keyword evidence="3" id="KW-1185">Reference proteome</keyword>
<evidence type="ECO:0000313" key="3">
    <source>
        <dbReference type="Proteomes" id="UP000827549"/>
    </source>
</evidence>
<proteinExistence type="predicted"/>
<dbReference type="EMBL" id="CP086717">
    <property type="protein sequence ID" value="WOO82549.1"/>
    <property type="molecule type" value="Genomic_DNA"/>
</dbReference>
<gene>
    <name evidence="2" type="ORF">LOC62_04G006033</name>
</gene>
<sequence length="267" mass="29805">MSDTLAYEAWLTSAHTRTRRYRRAMRESLLPPPPGALPSIRWQLIGPQNRVPDAAVPIGLKGDPSGGPGTVLYAARTWAGNGLRIGQGDKWEDRWFEDQLHNARHAEVLCAPRGTVEWVEVRQGWRRKPKVKRLKLVPAALERDGKVIVFARLHYQLGTVLGQWTVGARRAHFFINQSIWTATKFEVLVFSQEPRQPVAERVQSPTPTPISTKSPAPSPQPSPTDITAPLLPKVAPPPSSSPKPGRWRRKNTNQAKPHHQPGVCVVQ</sequence>
<feature type="compositionally biased region" description="Basic residues" evidence="1">
    <location>
        <begin position="245"/>
        <end position="259"/>
    </location>
</feature>
<feature type="region of interest" description="Disordered" evidence="1">
    <location>
        <begin position="196"/>
        <end position="267"/>
    </location>
</feature>